<sequence length="61" mass="6799">MKTLLLSIIAINLTFISFNLAFRAVEPIQAEVSRYDIESAIQYALDGCDLIGSGDNYYFSC</sequence>
<gene>
    <name evidence="1" type="ORF">METZ01_LOCUS340039</name>
</gene>
<name>A0A382QQK6_9ZZZZ</name>
<accession>A0A382QQK6</accession>
<dbReference type="AlphaFoldDB" id="A0A382QQK6"/>
<dbReference type="EMBL" id="UINC01115855">
    <property type="protein sequence ID" value="SVC87185.1"/>
    <property type="molecule type" value="Genomic_DNA"/>
</dbReference>
<reference evidence="1" key="1">
    <citation type="submission" date="2018-05" db="EMBL/GenBank/DDBJ databases">
        <authorList>
            <person name="Lanie J.A."/>
            <person name="Ng W.-L."/>
            <person name="Kazmierczak K.M."/>
            <person name="Andrzejewski T.M."/>
            <person name="Davidsen T.M."/>
            <person name="Wayne K.J."/>
            <person name="Tettelin H."/>
            <person name="Glass J.I."/>
            <person name="Rusch D."/>
            <person name="Podicherti R."/>
            <person name="Tsui H.-C.T."/>
            <person name="Winkler M.E."/>
        </authorList>
    </citation>
    <scope>NUCLEOTIDE SEQUENCE</scope>
</reference>
<protein>
    <submittedName>
        <fullName evidence="1">Uncharacterized protein</fullName>
    </submittedName>
</protein>
<evidence type="ECO:0000313" key="1">
    <source>
        <dbReference type="EMBL" id="SVC87185.1"/>
    </source>
</evidence>
<organism evidence="1">
    <name type="scientific">marine metagenome</name>
    <dbReference type="NCBI Taxonomy" id="408172"/>
    <lineage>
        <taxon>unclassified sequences</taxon>
        <taxon>metagenomes</taxon>
        <taxon>ecological metagenomes</taxon>
    </lineage>
</organism>
<proteinExistence type="predicted"/>